<organism evidence="1 2">
    <name type="scientific">Tritonibacter litoralis</name>
    <dbReference type="NCBI Taxonomy" id="2662264"/>
    <lineage>
        <taxon>Bacteria</taxon>
        <taxon>Pseudomonadati</taxon>
        <taxon>Pseudomonadota</taxon>
        <taxon>Alphaproteobacteria</taxon>
        <taxon>Rhodobacterales</taxon>
        <taxon>Paracoccaceae</taxon>
        <taxon>Tritonibacter</taxon>
    </lineage>
</organism>
<dbReference type="Proteomes" id="UP000444174">
    <property type="component" value="Unassembled WGS sequence"/>
</dbReference>
<dbReference type="InterPro" id="IPR036249">
    <property type="entry name" value="Thioredoxin-like_sf"/>
</dbReference>
<gene>
    <name evidence="1" type="ORF">GFB49_10285</name>
</gene>
<dbReference type="AlphaFoldDB" id="A0A843YHY9"/>
<accession>A0A843YHY9</accession>
<comment type="caution">
    <text evidence="1">The sequence shown here is derived from an EMBL/GenBank/DDBJ whole genome shotgun (WGS) entry which is preliminary data.</text>
</comment>
<dbReference type="Pfam" id="PF07845">
    <property type="entry name" value="DUF1636"/>
    <property type="match status" value="1"/>
</dbReference>
<dbReference type="Gene3D" id="3.40.30.10">
    <property type="entry name" value="Glutaredoxin"/>
    <property type="match status" value="1"/>
</dbReference>
<dbReference type="SUPFAM" id="SSF52833">
    <property type="entry name" value="Thioredoxin-like"/>
    <property type="match status" value="1"/>
</dbReference>
<reference evidence="1 2" key="1">
    <citation type="submission" date="2019-10" db="EMBL/GenBank/DDBJ databases">
        <title>Epibacterium sp. nov., isolated from seawater.</title>
        <authorList>
            <person name="Zhang X."/>
            <person name="Li N."/>
        </authorList>
    </citation>
    <scope>NUCLEOTIDE SEQUENCE [LARGE SCALE GENOMIC DNA]</scope>
    <source>
        <strain evidence="1 2">SM1979</strain>
    </source>
</reference>
<name>A0A843YHY9_9RHOB</name>
<keyword evidence="2" id="KW-1185">Reference proteome</keyword>
<sequence>MAETHDLAPVMLTVCTTCKRADVDPEGPRPGAVMLEALKEATLPEGVQLRGVECLSACTRGCSMVLSGGSERWTYVYGDMDPDTHVAEILDGIAAYAQTTDGLVPWRERPQSFRKQTVARIPPLKLPEA</sequence>
<proteinExistence type="predicted"/>
<dbReference type="EMBL" id="WIBF01000005">
    <property type="protein sequence ID" value="MQQ08843.1"/>
    <property type="molecule type" value="Genomic_DNA"/>
</dbReference>
<dbReference type="InterPro" id="IPR012863">
    <property type="entry name" value="DUF1636"/>
</dbReference>
<dbReference type="RefSeq" id="WP_153215784.1">
    <property type="nucleotide sequence ID" value="NZ_WIBF01000005.1"/>
</dbReference>
<evidence type="ECO:0000313" key="1">
    <source>
        <dbReference type="EMBL" id="MQQ08843.1"/>
    </source>
</evidence>
<protein>
    <submittedName>
        <fullName evidence="1">DUF1636 domain-containing protein</fullName>
    </submittedName>
</protein>
<evidence type="ECO:0000313" key="2">
    <source>
        <dbReference type="Proteomes" id="UP000444174"/>
    </source>
</evidence>